<name>A0A7J6EMG2_CANSA</name>
<evidence type="ECO:0000256" key="1">
    <source>
        <dbReference type="SAM" id="Phobius"/>
    </source>
</evidence>
<protein>
    <submittedName>
        <fullName evidence="2">Uncharacterized protein</fullName>
    </submittedName>
</protein>
<keyword evidence="1" id="KW-0472">Membrane</keyword>
<evidence type="ECO:0000313" key="3">
    <source>
        <dbReference type="Proteomes" id="UP000525078"/>
    </source>
</evidence>
<comment type="caution">
    <text evidence="2">The sequence shown here is derived from an EMBL/GenBank/DDBJ whole genome shotgun (WGS) entry which is preliminary data.</text>
</comment>
<feature type="transmembrane region" description="Helical" evidence="1">
    <location>
        <begin position="61"/>
        <end position="84"/>
    </location>
</feature>
<accession>A0A7J6EMG2</accession>
<organism evidence="2 3">
    <name type="scientific">Cannabis sativa</name>
    <name type="common">Hemp</name>
    <name type="synonym">Marijuana</name>
    <dbReference type="NCBI Taxonomy" id="3483"/>
    <lineage>
        <taxon>Eukaryota</taxon>
        <taxon>Viridiplantae</taxon>
        <taxon>Streptophyta</taxon>
        <taxon>Embryophyta</taxon>
        <taxon>Tracheophyta</taxon>
        <taxon>Spermatophyta</taxon>
        <taxon>Magnoliopsida</taxon>
        <taxon>eudicotyledons</taxon>
        <taxon>Gunneridae</taxon>
        <taxon>Pentapetalae</taxon>
        <taxon>rosids</taxon>
        <taxon>fabids</taxon>
        <taxon>Rosales</taxon>
        <taxon>Cannabaceae</taxon>
        <taxon>Cannabis</taxon>
    </lineage>
</organism>
<dbReference type="AlphaFoldDB" id="A0A7J6EMG2"/>
<proteinExistence type="predicted"/>
<dbReference type="EMBL" id="JAATIP010000214">
    <property type="protein sequence ID" value="KAF4359593.1"/>
    <property type="molecule type" value="Genomic_DNA"/>
</dbReference>
<sequence>MHDYVKGSQSFGISCLVSDLLSLALSPSLSLYISDSLTHHCGGVVWCGMSPNSDFLPKRPFVCFSQFSFLNFVVWFGLVSALIADL</sequence>
<reference evidence="2 3" key="1">
    <citation type="journal article" date="2020" name="bioRxiv">
        <title>Sequence and annotation of 42 cannabis genomes reveals extensive copy number variation in cannabinoid synthesis and pathogen resistance genes.</title>
        <authorList>
            <person name="Mckernan K.J."/>
            <person name="Helbert Y."/>
            <person name="Kane L.T."/>
            <person name="Ebling H."/>
            <person name="Zhang L."/>
            <person name="Liu B."/>
            <person name="Eaton Z."/>
            <person name="Mclaughlin S."/>
            <person name="Kingan S."/>
            <person name="Baybayan P."/>
            <person name="Concepcion G."/>
            <person name="Jordan M."/>
            <person name="Riva A."/>
            <person name="Barbazuk W."/>
            <person name="Harkins T."/>
        </authorList>
    </citation>
    <scope>NUCLEOTIDE SEQUENCE [LARGE SCALE GENOMIC DNA]</scope>
    <source>
        <strain evidence="3">cv. Jamaican Lion 4</strain>
        <tissue evidence="2">Leaf</tissue>
    </source>
</reference>
<keyword evidence="1" id="KW-0812">Transmembrane</keyword>
<dbReference type="Proteomes" id="UP000525078">
    <property type="component" value="Unassembled WGS sequence"/>
</dbReference>
<gene>
    <name evidence="2" type="ORF">F8388_003596</name>
</gene>
<keyword evidence="1" id="KW-1133">Transmembrane helix</keyword>
<evidence type="ECO:0000313" key="2">
    <source>
        <dbReference type="EMBL" id="KAF4359593.1"/>
    </source>
</evidence>